<evidence type="ECO:0000256" key="7">
    <source>
        <dbReference type="SAM" id="Phobius"/>
    </source>
</evidence>
<protein>
    <submittedName>
        <fullName evidence="8">Major facilitator superfamily</fullName>
    </submittedName>
</protein>
<feature type="transmembrane region" description="Helical" evidence="7">
    <location>
        <begin position="47"/>
        <end position="66"/>
    </location>
</feature>
<gene>
    <name evidence="8" type="ORF">RJ641_012765</name>
</gene>
<keyword evidence="6 7" id="KW-0472">Membrane</keyword>
<accession>A0AAN8V6I3</accession>
<evidence type="ECO:0000313" key="9">
    <source>
        <dbReference type="Proteomes" id="UP001370490"/>
    </source>
</evidence>
<comment type="caution">
    <text evidence="8">The sequence shown here is derived from an EMBL/GenBank/DDBJ whole genome shotgun (WGS) entry which is preliminary data.</text>
</comment>
<feature type="transmembrane region" description="Helical" evidence="7">
    <location>
        <begin position="406"/>
        <end position="425"/>
    </location>
</feature>
<evidence type="ECO:0000313" key="8">
    <source>
        <dbReference type="EMBL" id="KAK6922258.1"/>
    </source>
</evidence>
<sequence length="427" mass="45986">MEKPSTPMEIESDQKRFALPVDSEHKSTEFRLFSVAAPHMRAFHLSWISFFSCFVSTFAAPPLLPVIRDNLNLTATDIGNAGIASVSGAVFARLAMGTACDLFGPRLASASLILLTAPAVFCTSIIDSAVGFLLVRFFTGFSLATFVVGTANGVAGGWGNLGGGATQLIMPLVFSVIRDIGATKFTAWRIAFFIPGFFQTLAAFAVLLLGQDMPDGNFWNLQKTGTKTKDKFSKVFYHGVTNYRGWILALTYGYCFGVELTIDNIIAEYFYDKFNLKLQTAGIIAASFGLANLFSRPSGGIISDIMARRFGMRGRLWALWIAQTLGGIFCVILGRMGSLSAAIIVMLIFSIFVQAACGLTFGVVPFVSRRALGVISGMTGGGGNLGAVLTQLIFFKGSKFSKETGITLMGIMIICCTLPITLIHFPQ</sequence>
<dbReference type="InterPro" id="IPR011701">
    <property type="entry name" value="MFS"/>
</dbReference>
<dbReference type="CDD" id="cd17341">
    <property type="entry name" value="MFS_NRT2_like"/>
    <property type="match status" value="1"/>
</dbReference>
<dbReference type="Pfam" id="PF07690">
    <property type="entry name" value="MFS_1"/>
    <property type="match status" value="1"/>
</dbReference>
<name>A0AAN8V6I3_9MAGN</name>
<feature type="transmembrane region" description="Helical" evidence="7">
    <location>
        <begin position="316"/>
        <end position="334"/>
    </location>
</feature>
<dbReference type="InterPro" id="IPR036259">
    <property type="entry name" value="MFS_trans_sf"/>
</dbReference>
<comment type="subcellular location">
    <subcellularLocation>
        <location evidence="1">Membrane</location>
        <topology evidence="1">Multi-pass membrane protein</topology>
    </subcellularLocation>
</comment>
<feature type="transmembrane region" description="Helical" evidence="7">
    <location>
        <begin position="161"/>
        <end position="178"/>
    </location>
</feature>
<evidence type="ECO:0000256" key="3">
    <source>
        <dbReference type="ARBA" id="ARBA00022692"/>
    </source>
</evidence>
<evidence type="ECO:0000256" key="6">
    <source>
        <dbReference type="ARBA" id="ARBA00023136"/>
    </source>
</evidence>
<dbReference type="SUPFAM" id="SSF103473">
    <property type="entry name" value="MFS general substrate transporter"/>
    <property type="match status" value="1"/>
</dbReference>
<dbReference type="GO" id="GO:0015112">
    <property type="term" value="F:nitrate transmembrane transporter activity"/>
    <property type="evidence" value="ECO:0007669"/>
    <property type="project" value="InterPro"/>
</dbReference>
<keyword evidence="5" id="KW-0534">Nitrate assimilation</keyword>
<dbReference type="EMBL" id="JBAMMX010000019">
    <property type="protein sequence ID" value="KAK6922258.1"/>
    <property type="molecule type" value="Genomic_DNA"/>
</dbReference>
<dbReference type="InterPro" id="IPR044772">
    <property type="entry name" value="NO3_transporter"/>
</dbReference>
<dbReference type="GO" id="GO:0016020">
    <property type="term" value="C:membrane"/>
    <property type="evidence" value="ECO:0007669"/>
    <property type="project" value="UniProtKB-SubCell"/>
</dbReference>
<keyword evidence="9" id="KW-1185">Reference proteome</keyword>
<keyword evidence="3 7" id="KW-0812">Transmembrane</keyword>
<evidence type="ECO:0000256" key="4">
    <source>
        <dbReference type="ARBA" id="ARBA00022989"/>
    </source>
</evidence>
<feature type="transmembrane region" description="Helical" evidence="7">
    <location>
        <begin position="190"/>
        <end position="210"/>
    </location>
</feature>
<feature type="transmembrane region" description="Helical" evidence="7">
    <location>
        <begin position="107"/>
        <end position="126"/>
    </location>
</feature>
<dbReference type="GO" id="GO:0042128">
    <property type="term" value="P:nitrate assimilation"/>
    <property type="evidence" value="ECO:0007669"/>
    <property type="project" value="UniProtKB-KW"/>
</dbReference>
<evidence type="ECO:0000256" key="2">
    <source>
        <dbReference type="ARBA" id="ARBA00008432"/>
    </source>
</evidence>
<comment type="similarity">
    <text evidence="2">Belongs to the major facilitator superfamily. Nitrate/nitrite porter (TC 2.A.1.8) family.</text>
</comment>
<evidence type="ECO:0000256" key="5">
    <source>
        <dbReference type="ARBA" id="ARBA00023063"/>
    </source>
</evidence>
<dbReference type="FunFam" id="1.20.1250.20:FF:000053">
    <property type="entry name" value="Nitrate transporter 2.1"/>
    <property type="match status" value="1"/>
</dbReference>
<dbReference type="AlphaFoldDB" id="A0AAN8V6I3"/>
<dbReference type="Gene3D" id="1.20.1250.20">
    <property type="entry name" value="MFS general substrate transporter like domains"/>
    <property type="match status" value="2"/>
</dbReference>
<keyword evidence="4 7" id="KW-1133">Transmembrane helix</keyword>
<feature type="transmembrane region" description="Helical" evidence="7">
    <location>
        <begin position="371"/>
        <end position="394"/>
    </location>
</feature>
<dbReference type="Proteomes" id="UP001370490">
    <property type="component" value="Unassembled WGS sequence"/>
</dbReference>
<feature type="transmembrane region" description="Helical" evidence="7">
    <location>
        <begin position="340"/>
        <end position="364"/>
    </location>
</feature>
<evidence type="ECO:0000256" key="1">
    <source>
        <dbReference type="ARBA" id="ARBA00004141"/>
    </source>
</evidence>
<organism evidence="8 9">
    <name type="scientific">Dillenia turbinata</name>
    <dbReference type="NCBI Taxonomy" id="194707"/>
    <lineage>
        <taxon>Eukaryota</taxon>
        <taxon>Viridiplantae</taxon>
        <taxon>Streptophyta</taxon>
        <taxon>Embryophyta</taxon>
        <taxon>Tracheophyta</taxon>
        <taxon>Spermatophyta</taxon>
        <taxon>Magnoliopsida</taxon>
        <taxon>eudicotyledons</taxon>
        <taxon>Gunneridae</taxon>
        <taxon>Pentapetalae</taxon>
        <taxon>Dilleniales</taxon>
        <taxon>Dilleniaceae</taxon>
        <taxon>Dillenia</taxon>
    </lineage>
</organism>
<proteinExistence type="inferred from homology"/>
<dbReference type="PANTHER" id="PTHR23515">
    <property type="entry name" value="HIGH-AFFINITY NITRATE TRANSPORTER 2.3"/>
    <property type="match status" value="1"/>
</dbReference>
<reference evidence="8 9" key="1">
    <citation type="submission" date="2023-12" db="EMBL/GenBank/DDBJ databases">
        <title>A high-quality genome assembly for Dillenia turbinata (Dilleniales).</title>
        <authorList>
            <person name="Chanderbali A."/>
        </authorList>
    </citation>
    <scope>NUCLEOTIDE SEQUENCE [LARGE SCALE GENOMIC DNA]</scope>
    <source>
        <strain evidence="8">LSX21</strain>
        <tissue evidence="8">Leaf</tissue>
    </source>
</reference>
<feature type="transmembrane region" description="Helical" evidence="7">
    <location>
        <begin position="133"/>
        <end position="155"/>
    </location>
</feature>